<dbReference type="Proteomes" id="UP000198693">
    <property type="component" value="Unassembled WGS sequence"/>
</dbReference>
<accession>A0A1I7IYX1</accession>
<dbReference type="Gene3D" id="3.10.450.50">
    <property type="match status" value="1"/>
</dbReference>
<dbReference type="EMBL" id="FPBP01000008">
    <property type="protein sequence ID" value="SFU78139.1"/>
    <property type="molecule type" value="Genomic_DNA"/>
</dbReference>
<evidence type="ECO:0000313" key="3">
    <source>
        <dbReference type="Proteomes" id="UP000198693"/>
    </source>
</evidence>
<dbReference type="SUPFAM" id="SSF54427">
    <property type="entry name" value="NTF2-like"/>
    <property type="match status" value="1"/>
</dbReference>
<evidence type="ECO:0000259" key="1">
    <source>
        <dbReference type="Pfam" id="PF14534"/>
    </source>
</evidence>
<keyword evidence="2" id="KW-0413">Isomerase</keyword>
<feature type="domain" description="DUF4440" evidence="1">
    <location>
        <begin position="15"/>
        <end position="121"/>
    </location>
</feature>
<protein>
    <submittedName>
        <fullName evidence="2">Ketosteroid isomerase homolog</fullName>
    </submittedName>
</protein>
<dbReference type="InterPro" id="IPR032710">
    <property type="entry name" value="NTF2-like_dom_sf"/>
</dbReference>
<proteinExistence type="predicted"/>
<dbReference type="AlphaFoldDB" id="A0A1I7IYX1"/>
<dbReference type="InterPro" id="IPR027843">
    <property type="entry name" value="DUF4440"/>
</dbReference>
<organism evidence="2 3">
    <name type="scientific">Halomonas korlensis</name>
    <dbReference type="NCBI Taxonomy" id="463301"/>
    <lineage>
        <taxon>Bacteria</taxon>
        <taxon>Pseudomonadati</taxon>
        <taxon>Pseudomonadota</taxon>
        <taxon>Gammaproteobacteria</taxon>
        <taxon>Oceanospirillales</taxon>
        <taxon>Halomonadaceae</taxon>
        <taxon>Halomonas</taxon>
    </lineage>
</organism>
<dbReference type="Pfam" id="PF14534">
    <property type="entry name" value="DUF4440"/>
    <property type="match status" value="1"/>
</dbReference>
<dbReference type="GO" id="GO:0016853">
    <property type="term" value="F:isomerase activity"/>
    <property type="evidence" value="ECO:0007669"/>
    <property type="project" value="UniProtKB-KW"/>
</dbReference>
<name>A0A1I7IYX1_9GAMM</name>
<gene>
    <name evidence="2" type="ORF">SAMN04487955_108164</name>
</gene>
<dbReference type="RefSeq" id="WP_175507860.1">
    <property type="nucleotide sequence ID" value="NZ_FPBP01000008.1"/>
</dbReference>
<dbReference type="STRING" id="463301.SAMN04487955_108164"/>
<evidence type="ECO:0000313" key="2">
    <source>
        <dbReference type="EMBL" id="SFU78139.1"/>
    </source>
</evidence>
<keyword evidence="3" id="KW-1185">Reference proteome</keyword>
<reference evidence="3" key="1">
    <citation type="submission" date="2016-10" db="EMBL/GenBank/DDBJ databases">
        <authorList>
            <person name="Varghese N."/>
            <person name="Submissions S."/>
        </authorList>
    </citation>
    <scope>NUCLEOTIDE SEQUENCE [LARGE SCALE GENOMIC DNA]</scope>
    <source>
        <strain evidence="3">CGMCC 1.6981</strain>
    </source>
</reference>
<sequence>MAEITGGSSVAREGIEQTNRHFEKAFNAGDIIGAVDGVYTTEARVLPPDAPMVRGHADIAHFWTAAAQQLGIQRFELSTIELDIQGDHAHEIGRATLTLGAGQKVDLKYVVVWRQEGGQWRWDIDIWNGDV</sequence>